<name>A0AA41D6J7_9BACT</name>
<dbReference type="InterPro" id="IPR044068">
    <property type="entry name" value="CB"/>
</dbReference>
<dbReference type="Proteomes" id="UP000698924">
    <property type="component" value="Unassembled WGS sequence"/>
</dbReference>
<dbReference type="InterPro" id="IPR025269">
    <property type="entry name" value="SAM-like_dom"/>
</dbReference>
<organism evidence="7 8">
    <name type="scientific">Caecibacteroides pullorum</name>
    <dbReference type="NCBI Taxonomy" id="2725562"/>
    <lineage>
        <taxon>Bacteria</taxon>
        <taxon>Pseudomonadati</taxon>
        <taxon>Bacteroidota</taxon>
        <taxon>Bacteroidia</taxon>
        <taxon>Bacteroidales</taxon>
        <taxon>Bacteroidaceae</taxon>
        <taxon>Caecibacteroides</taxon>
    </lineage>
</organism>
<sequence length="401" mass="47717">MRRKKVIILPHLVDAGGDLSKNWFVEYSCRDPRTDKLKRFREYTGLGKHKSAKERYTLAKQIIAELKEKLATGWVPFQEEKVTFQDELIMQVHADRWGRERESLPTIRIYLSEFLEVKKATVIQHSYQTYRSKLRIFAEWAEHQELDTIHISCITRDHICDFMFFLIEQNNVSRRTILKYKQILHGFFDYMIQARGIILTNPVHDIPEMGRLTDEAPRPIPEKERSKLMAYMKKNDPQLWLFCQMEYYCAIRPNELRQLRIQDIDFVRHIIRVPCTISKNRQTELVNIPNQLYNVLLAMKVDEHEGGLYLFSSCGRPGKSMLGKNNFRFRFDRIRNRLGLSAEYKLYSFKHTGGVELVNAGVDTWELQRHFRHKSIDTTERYIRRNFAVKSDKIKNHFPDI</sequence>
<dbReference type="InterPro" id="IPR010998">
    <property type="entry name" value="Integrase_recombinase_N"/>
</dbReference>
<evidence type="ECO:0000313" key="7">
    <source>
        <dbReference type="EMBL" id="MBM6856593.1"/>
    </source>
</evidence>
<dbReference type="Gene3D" id="1.10.443.10">
    <property type="entry name" value="Intergrase catalytic core"/>
    <property type="match status" value="1"/>
</dbReference>
<comment type="caution">
    <text evidence="7">The sequence shown here is derived from an EMBL/GenBank/DDBJ whole genome shotgun (WGS) entry which is preliminary data.</text>
</comment>
<gene>
    <name evidence="7" type="ORF">H6D15_03100</name>
</gene>
<evidence type="ECO:0000313" key="8">
    <source>
        <dbReference type="Proteomes" id="UP000698924"/>
    </source>
</evidence>
<keyword evidence="2 4" id="KW-0238">DNA-binding</keyword>
<keyword evidence="3" id="KW-0233">DNA recombination</keyword>
<dbReference type="InterPro" id="IPR011010">
    <property type="entry name" value="DNA_brk_join_enz"/>
</dbReference>
<dbReference type="GO" id="GO:0003677">
    <property type="term" value="F:DNA binding"/>
    <property type="evidence" value="ECO:0007669"/>
    <property type="project" value="UniProtKB-UniRule"/>
</dbReference>
<evidence type="ECO:0000256" key="3">
    <source>
        <dbReference type="ARBA" id="ARBA00023172"/>
    </source>
</evidence>
<dbReference type="PROSITE" id="PS51898">
    <property type="entry name" value="TYR_RECOMBINASE"/>
    <property type="match status" value="1"/>
</dbReference>
<dbReference type="EMBL" id="JACJMO010000002">
    <property type="protein sequence ID" value="MBM6856593.1"/>
    <property type="molecule type" value="Genomic_DNA"/>
</dbReference>
<dbReference type="Pfam" id="PF00589">
    <property type="entry name" value="Phage_integrase"/>
    <property type="match status" value="1"/>
</dbReference>
<dbReference type="PANTHER" id="PTHR30349">
    <property type="entry name" value="PHAGE INTEGRASE-RELATED"/>
    <property type="match status" value="1"/>
</dbReference>
<evidence type="ECO:0000256" key="4">
    <source>
        <dbReference type="PROSITE-ProRule" id="PRU01248"/>
    </source>
</evidence>
<dbReference type="GO" id="GO:0006310">
    <property type="term" value="P:DNA recombination"/>
    <property type="evidence" value="ECO:0007669"/>
    <property type="project" value="UniProtKB-KW"/>
</dbReference>
<dbReference type="GO" id="GO:0015074">
    <property type="term" value="P:DNA integration"/>
    <property type="evidence" value="ECO:0007669"/>
    <property type="project" value="UniProtKB-KW"/>
</dbReference>
<feature type="domain" description="Core-binding (CB)" evidence="6">
    <location>
        <begin position="105"/>
        <end position="192"/>
    </location>
</feature>
<proteinExistence type="predicted"/>
<evidence type="ECO:0000256" key="2">
    <source>
        <dbReference type="ARBA" id="ARBA00023125"/>
    </source>
</evidence>
<dbReference type="CDD" id="cd00397">
    <property type="entry name" value="DNA_BRE_C"/>
    <property type="match status" value="1"/>
</dbReference>
<dbReference type="RefSeq" id="WP_204971065.1">
    <property type="nucleotide sequence ID" value="NZ_JAAZTS010000002.1"/>
</dbReference>
<dbReference type="PROSITE" id="PS51900">
    <property type="entry name" value="CB"/>
    <property type="match status" value="1"/>
</dbReference>
<reference evidence="7 8" key="1">
    <citation type="journal article" date="2021" name="Sci. Rep.">
        <title>The distribution of antibiotic resistance genes in chicken gut microbiota commensals.</title>
        <authorList>
            <person name="Juricova H."/>
            <person name="Matiasovicova J."/>
            <person name="Kubasova T."/>
            <person name="Cejkova D."/>
            <person name="Rychlik I."/>
        </authorList>
    </citation>
    <scope>NUCLEOTIDE SEQUENCE [LARGE SCALE GENOMIC DNA]</scope>
    <source>
        <strain evidence="7 8">An421</strain>
    </source>
</reference>
<dbReference type="InterPro" id="IPR013762">
    <property type="entry name" value="Integrase-like_cat_sf"/>
</dbReference>
<dbReference type="Gene3D" id="1.10.150.130">
    <property type="match status" value="1"/>
</dbReference>
<evidence type="ECO:0000256" key="1">
    <source>
        <dbReference type="ARBA" id="ARBA00022908"/>
    </source>
</evidence>
<evidence type="ECO:0000259" key="5">
    <source>
        <dbReference type="PROSITE" id="PS51898"/>
    </source>
</evidence>
<keyword evidence="8" id="KW-1185">Reference proteome</keyword>
<feature type="domain" description="Tyr recombinase" evidence="5">
    <location>
        <begin position="215"/>
        <end position="395"/>
    </location>
</feature>
<evidence type="ECO:0000259" key="6">
    <source>
        <dbReference type="PROSITE" id="PS51900"/>
    </source>
</evidence>
<dbReference type="Pfam" id="PF13102">
    <property type="entry name" value="Phage_int_SAM_5"/>
    <property type="match status" value="1"/>
</dbReference>
<dbReference type="InterPro" id="IPR050090">
    <property type="entry name" value="Tyrosine_recombinase_XerCD"/>
</dbReference>
<keyword evidence="1" id="KW-0229">DNA integration</keyword>
<dbReference type="AlphaFoldDB" id="A0AA41D6J7"/>
<accession>A0AA41D6J7</accession>
<dbReference type="InterPro" id="IPR002104">
    <property type="entry name" value="Integrase_catalytic"/>
</dbReference>
<dbReference type="SUPFAM" id="SSF56349">
    <property type="entry name" value="DNA breaking-rejoining enzymes"/>
    <property type="match status" value="1"/>
</dbReference>
<protein>
    <submittedName>
        <fullName evidence="7">Site-specific integrase</fullName>
    </submittedName>
</protein>